<gene>
    <name evidence="1" type="ORF">EYF80_019335</name>
</gene>
<accession>A0A4Z2HXS0</accession>
<proteinExistence type="predicted"/>
<sequence length="103" mass="11496">MDTEGKEHFKPVLREGNIHIARMVIQEMVKEKEATHALGRSPLAEAALWIQLLHLQRRIGPSAATEGTSRQVLFALKRDRVGCGNEIAALRGAAEQQMEKINQ</sequence>
<evidence type="ECO:0000313" key="2">
    <source>
        <dbReference type="Proteomes" id="UP000314294"/>
    </source>
</evidence>
<organism evidence="1 2">
    <name type="scientific">Liparis tanakae</name>
    <name type="common">Tanaka's snailfish</name>
    <dbReference type="NCBI Taxonomy" id="230148"/>
    <lineage>
        <taxon>Eukaryota</taxon>
        <taxon>Metazoa</taxon>
        <taxon>Chordata</taxon>
        <taxon>Craniata</taxon>
        <taxon>Vertebrata</taxon>
        <taxon>Euteleostomi</taxon>
        <taxon>Actinopterygii</taxon>
        <taxon>Neopterygii</taxon>
        <taxon>Teleostei</taxon>
        <taxon>Neoteleostei</taxon>
        <taxon>Acanthomorphata</taxon>
        <taxon>Eupercaria</taxon>
        <taxon>Perciformes</taxon>
        <taxon>Cottioidei</taxon>
        <taxon>Cottales</taxon>
        <taxon>Liparidae</taxon>
        <taxon>Liparis</taxon>
    </lineage>
</organism>
<keyword evidence="2" id="KW-1185">Reference proteome</keyword>
<dbReference type="AlphaFoldDB" id="A0A4Z2HXS0"/>
<dbReference type="EMBL" id="SRLO01000163">
    <property type="protein sequence ID" value="TNN70458.1"/>
    <property type="molecule type" value="Genomic_DNA"/>
</dbReference>
<name>A0A4Z2HXS0_9TELE</name>
<comment type="caution">
    <text evidence="1">The sequence shown here is derived from an EMBL/GenBank/DDBJ whole genome shotgun (WGS) entry which is preliminary data.</text>
</comment>
<dbReference type="Proteomes" id="UP000314294">
    <property type="component" value="Unassembled WGS sequence"/>
</dbReference>
<protein>
    <submittedName>
        <fullName evidence="1">Uncharacterized protein</fullName>
    </submittedName>
</protein>
<evidence type="ECO:0000313" key="1">
    <source>
        <dbReference type="EMBL" id="TNN70458.1"/>
    </source>
</evidence>
<reference evidence="1 2" key="1">
    <citation type="submission" date="2019-03" db="EMBL/GenBank/DDBJ databases">
        <title>First draft genome of Liparis tanakae, snailfish: a comprehensive survey of snailfish specific genes.</title>
        <authorList>
            <person name="Kim W."/>
            <person name="Song I."/>
            <person name="Jeong J.-H."/>
            <person name="Kim D."/>
            <person name="Kim S."/>
            <person name="Ryu S."/>
            <person name="Song J.Y."/>
            <person name="Lee S.K."/>
        </authorList>
    </citation>
    <scope>NUCLEOTIDE SEQUENCE [LARGE SCALE GENOMIC DNA]</scope>
    <source>
        <tissue evidence="1">Muscle</tissue>
    </source>
</reference>